<dbReference type="InterPro" id="IPR046288">
    <property type="entry name" value="DUF6325"/>
</dbReference>
<sequence>MPLAPIEILTLAFPGNRFTGKILPELAKIVENETITIVDGLFVSVDENGDVSYTEFDELRPGSDEAALTELIDRFDELISEDDVAELASSLDSNSSAAILVFEHTWMKPLRDAIVDADGILIDSVRVPGLVVDEVLAAVAELDK</sequence>
<reference evidence="1 2" key="1">
    <citation type="submission" date="2024-06" db="EMBL/GenBank/DDBJ databases">
        <title>Sorghum-associated microbial communities from plants grown in Nebraska, USA.</title>
        <authorList>
            <person name="Schachtman D."/>
        </authorList>
    </citation>
    <scope>NUCLEOTIDE SEQUENCE [LARGE SCALE GENOMIC DNA]</scope>
    <source>
        <strain evidence="1 2">2857</strain>
    </source>
</reference>
<evidence type="ECO:0000313" key="2">
    <source>
        <dbReference type="Proteomes" id="UP001549257"/>
    </source>
</evidence>
<accession>A0ABV2QNN6</accession>
<evidence type="ECO:0008006" key="3">
    <source>
        <dbReference type="Google" id="ProtNLM"/>
    </source>
</evidence>
<dbReference type="EMBL" id="JBEPSJ010000002">
    <property type="protein sequence ID" value="MET4582592.1"/>
    <property type="molecule type" value="Genomic_DNA"/>
</dbReference>
<keyword evidence="2" id="KW-1185">Reference proteome</keyword>
<dbReference type="Pfam" id="PF19850">
    <property type="entry name" value="DUF6325"/>
    <property type="match status" value="1"/>
</dbReference>
<dbReference type="Proteomes" id="UP001549257">
    <property type="component" value="Unassembled WGS sequence"/>
</dbReference>
<evidence type="ECO:0000313" key="1">
    <source>
        <dbReference type="EMBL" id="MET4582592.1"/>
    </source>
</evidence>
<dbReference type="RefSeq" id="WP_354024774.1">
    <property type="nucleotide sequence ID" value="NZ_JBEPSJ010000002.1"/>
</dbReference>
<gene>
    <name evidence="1" type="ORF">ABIE21_002102</name>
</gene>
<proteinExistence type="predicted"/>
<organism evidence="1 2">
    <name type="scientific">Conyzicola nivalis</name>
    <dbReference type="NCBI Taxonomy" id="1477021"/>
    <lineage>
        <taxon>Bacteria</taxon>
        <taxon>Bacillati</taxon>
        <taxon>Actinomycetota</taxon>
        <taxon>Actinomycetes</taxon>
        <taxon>Micrococcales</taxon>
        <taxon>Microbacteriaceae</taxon>
        <taxon>Conyzicola</taxon>
    </lineage>
</organism>
<comment type="caution">
    <text evidence="1">The sequence shown here is derived from an EMBL/GenBank/DDBJ whole genome shotgun (WGS) entry which is preliminary data.</text>
</comment>
<protein>
    <recommendedName>
        <fullName evidence="3">DUF1269 domain-containing protein</fullName>
    </recommendedName>
</protein>
<name>A0ABV2QNN6_9MICO</name>